<reference evidence="1 2" key="1">
    <citation type="journal article" date="2019" name="Int. J. Syst. Evol. Microbiol.">
        <title>The Global Catalogue of Microorganisms (GCM) 10K type strain sequencing project: providing services to taxonomists for standard genome sequencing and annotation.</title>
        <authorList>
            <consortium name="The Broad Institute Genomics Platform"/>
            <consortium name="The Broad Institute Genome Sequencing Center for Infectious Disease"/>
            <person name="Wu L."/>
            <person name="Ma J."/>
        </authorList>
    </citation>
    <scope>NUCLEOTIDE SEQUENCE [LARGE SCALE GENOMIC DNA]</scope>
    <source>
        <strain evidence="1 2">CGMCC 1.12553</strain>
    </source>
</reference>
<evidence type="ECO:0000313" key="2">
    <source>
        <dbReference type="Proteomes" id="UP001595921"/>
    </source>
</evidence>
<evidence type="ECO:0000313" key="1">
    <source>
        <dbReference type="EMBL" id="MFC4356552.1"/>
    </source>
</evidence>
<dbReference type="Proteomes" id="UP001595921">
    <property type="component" value="Unassembled WGS sequence"/>
</dbReference>
<sequence>MMVNNATQTETFTVGVVEVGNNLTVQDGDGDSFNYTINQGSSTYTTSNASSFTHIDFPESASRHGEYTLQPGERKQIDVEGVAPNKAIVVLVYDEDDGTYRSIKTLSCSGAIQGYRVTSQKGGSDDWTMSTHQCSNW</sequence>
<proteinExistence type="predicted"/>
<gene>
    <name evidence="1" type="ORF">ACFO0N_01155</name>
</gene>
<name>A0ABD5P6V0_9EURY</name>
<dbReference type="RefSeq" id="WP_267624987.1">
    <property type="nucleotide sequence ID" value="NZ_JAODIW010000010.1"/>
</dbReference>
<accession>A0ABD5P6V0</accession>
<keyword evidence="2" id="KW-1185">Reference proteome</keyword>
<comment type="caution">
    <text evidence="1">The sequence shown here is derived from an EMBL/GenBank/DDBJ whole genome shotgun (WGS) entry which is preliminary data.</text>
</comment>
<dbReference type="AlphaFoldDB" id="A0ABD5P6V0"/>
<protein>
    <submittedName>
        <fullName evidence="1">Uncharacterized protein</fullName>
    </submittedName>
</protein>
<organism evidence="1 2">
    <name type="scientific">Halobium salinum</name>
    <dbReference type="NCBI Taxonomy" id="1364940"/>
    <lineage>
        <taxon>Archaea</taxon>
        <taxon>Methanobacteriati</taxon>
        <taxon>Methanobacteriota</taxon>
        <taxon>Stenosarchaea group</taxon>
        <taxon>Halobacteria</taxon>
        <taxon>Halobacteriales</taxon>
        <taxon>Haloferacaceae</taxon>
        <taxon>Halobium</taxon>
    </lineage>
</organism>
<dbReference type="EMBL" id="JBHSDS010000002">
    <property type="protein sequence ID" value="MFC4356552.1"/>
    <property type="molecule type" value="Genomic_DNA"/>
</dbReference>